<evidence type="ECO:0000313" key="3">
    <source>
        <dbReference type="Proteomes" id="UP001302059"/>
    </source>
</evidence>
<keyword evidence="3" id="KW-1185">Reference proteome</keyword>
<comment type="caution">
    <text evidence="2">The sequence shown here is derived from an EMBL/GenBank/DDBJ whole genome shotgun (WGS) entry which is preliminary data.</text>
</comment>
<dbReference type="RefSeq" id="WP_104990905.1">
    <property type="nucleotide sequence ID" value="NZ_JASNGB010000001.1"/>
</dbReference>
<organism evidence="2 3">
    <name type="scientific">Deinococcus rhizophilus</name>
    <dbReference type="NCBI Taxonomy" id="3049544"/>
    <lineage>
        <taxon>Bacteria</taxon>
        <taxon>Thermotogati</taxon>
        <taxon>Deinococcota</taxon>
        <taxon>Deinococci</taxon>
        <taxon>Deinococcales</taxon>
        <taxon>Deinococcaceae</taxon>
        <taxon>Deinococcus</taxon>
    </lineage>
</organism>
<accession>A0ABT7JDP4</accession>
<feature type="compositionally biased region" description="Basic and acidic residues" evidence="1">
    <location>
        <begin position="54"/>
        <end position="65"/>
    </location>
</feature>
<name>A0ABT7JDP4_9DEIO</name>
<dbReference type="EMBL" id="JASNGB010000001">
    <property type="protein sequence ID" value="MDL2342603.1"/>
    <property type="molecule type" value="Genomic_DNA"/>
</dbReference>
<dbReference type="Proteomes" id="UP001302059">
    <property type="component" value="Unassembled WGS sequence"/>
</dbReference>
<proteinExistence type="predicted"/>
<sequence length="65" mass="7094">MIRKNSITEVRIRREPCPVIAHHFGAFVLERAAAAGLDVRGLAPHPITPPAPQARHEQAKGIRPA</sequence>
<feature type="region of interest" description="Disordered" evidence="1">
    <location>
        <begin position="41"/>
        <end position="65"/>
    </location>
</feature>
<reference evidence="2 3" key="1">
    <citation type="submission" date="2023-05" db="EMBL/GenBank/DDBJ databases">
        <authorList>
            <person name="Gao F."/>
        </authorList>
    </citation>
    <scope>NUCLEOTIDE SEQUENCE [LARGE SCALE GENOMIC DNA]</scope>
    <source>
        <strain evidence="2 3">MIMF12</strain>
    </source>
</reference>
<gene>
    <name evidence="2" type="ORF">QOL99_00375</name>
</gene>
<evidence type="ECO:0000313" key="2">
    <source>
        <dbReference type="EMBL" id="MDL2342603.1"/>
    </source>
</evidence>
<evidence type="ECO:0000256" key="1">
    <source>
        <dbReference type="SAM" id="MobiDB-lite"/>
    </source>
</evidence>
<protein>
    <submittedName>
        <fullName evidence="2">Uncharacterized protein</fullName>
    </submittedName>
</protein>